<feature type="non-terminal residue" evidence="2">
    <location>
        <position position="254"/>
    </location>
</feature>
<proteinExistence type="predicted"/>
<feature type="signal peptide" evidence="1">
    <location>
        <begin position="1"/>
        <end position="29"/>
    </location>
</feature>
<comment type="caution">
    <text evidence="2">The sequence shown here is derived from an EMBL/GenBank/DDBJ whole genome shotgun (WGS) entry which is preliminary data.</text>
</comment>
<protein>
    <submittedName>
        <fullName evidence="2">Uncharacterized protein</fullName>
    </submittedName>
</protein>
<sequence length="254" mass="29138">MAATTACSIKATAVMCLLWMVFLSASATGRSSTRCPAAEQAALEEIGTYGNADELLANGNKLLAFKYYIRHMMTHFEAIYANLESKLSPGFYPASKTDLKELRNLQILVTMEKFPWPQTLPEELGFGSIRWKYPKYIVLFENCVSLYRKYMENTAVMIKKAIKKVEESVYADNNLGDDPNMQTIRRIVLNEIEIWGGDPLSWETPAILSQSKELRHLRHRCNRGRLLINLHDEVEFLPCPSSVQFPYQRRFNIE</sequence>
<organism evidence="2 3">
    <name type="scientific">Synchytrium endobioticum</name>
    <dbReference type="NCBI Taxonomy" id="286115"/>
    <lineage>
        <taxon>Eukaryota</taxon>
        <taxon>Fungi</taxon>
        <taxon>Fungi incertae sedis</taxon>
        <taxon>Chytridiomycota</taxon>
        <taxon>Chytridiomycota incertae sedis</taxon>
        <taxon>Chytridiomycetes</taxon>
        <taxon>Synchytriales</taxon>
        <taxon>Synchytriaceae</taxon>
        <taxon>Synchytrium</taxon>
    </lineage>
</organism>
<reference evidence="2 3" key="1">
    <citation type="journal article" date="2019" name="Sci. Rep.">
        <title>Comparative genomics of chytrid fungi reveal insights into the obligate biotrophic and pathogenic lifestyle of Synchytrium endobioticum.</title>
        <authorList>
            <person name="van de Vossenberg B.T.L.H."/>
            <person name="Warris S."/>
            <person name="Nguyen H.D.T."/>
            <person name="van Gent-Pelzer M.P.E."/>
            <person name="Joly D.L."/>
            <person name="van de Geest H.C."/>
            <person name="Bonants P.J.M."/>
            <person name="Smith D.S."/>
            <person name="Levesque C.A."/>
            <person name="van der Lee T.A.J."/>
        </authorList>
    </citation>
    <scope>NUCLEOTIDE SEQUENCE [LARGE SCALE GENOMIC DNA]</scope>
    <source>
        <strain evidence="2 3">LEV6574</strain>
    </source>
</reference>
<evidence type="ECO:0000256" key="1">
    <source>
        <dbReference type="SAM" id="SignalP"/>
    </source>
</evidence>
<evidence type="ECO:0000313" key="2">
    <source>
        <dbReference type="EMBL" id="TPX30597.1"/>
    </source>
</evidence>
<dbReference type="AlphaFoldDB" id="A0A507BLL9"/>
<dbReference type="VEuPathDB" id="FungiDB:SeMB42_g05120"/>
<name>A0A507BLL9_9FUNG</name>
<dbReference type="Proteomes" id="UP000320475">
    <property type="component" value="Unassembled WGS sequence"/>
</dbReference>
<gene>
    <name evidence="2" type="ORF">SeLEV6574_g08602</name>
</gene>
<keyword evidence="1" id="KW-0732">Signal</keyword>
<dbReference type="EMBL" id="QEAM01001140">
    <property type="protein sequence ID" value="TPX30597.1"/>
    <property type="molecule type" value="Genomic_DNA"/>
</dbReference>
<feature type="chain" id="PRO_5021363497" evidence="1">
    <location>
        <begin position="30"/>
        <end position="254"/>
    </location>
</feature>
<accession>A0A507BLL9</accession>
<evidence type="ECO:0000313" key="3">
    <source>
        <dbReference type="Proteomes" id="UP000320475"/>
    </source>
</evidence>